<dbReference type="SUPFAM" id="SSF52833">
    <property type="entry name" value="Thioredoxin-like"/>
    <property type="match status" value="1"/>
</dbReference>
<keyword evidence="4" id="KW-1015">Disulfide bond</keyword>
<dbReference type="Gene3D" id="3.40.30.10">
    <property type="entry name" value="Glutaredoxin"/>
    <property type="match status" value="1"/>
</dbReference>
<protein>
    <submittedName>
        <fullName evidence="8">DsbE family thiol:disulfide interchange protein</fullName>
    </submittedName>
</protein>
<dbReference type="InterPro" id="IPR017937">
    <property type="entry name" value="Thioredoxin_CS"/>
</dbReference>
<dbReference type="InterPro" id="IPR050553">
    <property type="entry name" value="Thioredoxin_ResA/DsbE_sf"/>
</dbReference>
<accession>A0ABU6HK52</accession>
<dbReference type="RefSeq" id="WP_326298020.1">
    <property type="nucleotide sequence ID" value="NZ_JAYLLH010000019.1"/>
</dbReference>
<evidence type="ECO:0000256" key="3">
    <source>
        <dbReference type="ARBA" id="ARBA00022748"/>
    </source>
</evidence>
<comment type="caution">
    <text evidence="8">The sequence shown here is derived from an EMBL/GenBank/DDBJ whole genome shotgun (WGS) entry which is preliminary data.</text>
</comment>
<feature type="transmembrane region" description="Helical" evidence="6">
    <location>
        <begin position="7"/>
        <end position="26"/>
    </location>
</feature>
<evidence type="ECO:0000256" key="4">
    <source>
        <dbReference type="ARBA" id="ARBA00023157"/>
    </source>
</evidence>
<dbReference type="PANTHER" id="PTHR42852">
    <property type="entry name" value="THIOL:DISULFIDE INTERCHANGE PROTEIN DSBE"/>
    <property type="match status" value="1"/>
</dbReference>
<keyword evidence="5" id="KW-0676">Redox-active center</keyword>
<dbReference type="InterPro" id="IPR013740">
    <property type="entry name" value="Redoxin"/>
</dbReference>
<keyword evidence="3" id="KW-0201">Cytochrome c-type biogenesis</keyword>
<dbReference type="InterPro" id="IPR036249">
    <property type="entry name" value="Thioredoxin-like_sf"/>
</dbReference>
<evidence type="ECO:0000256" key="5">
    <source>
        <dbReference type="ARBA" id="ARBA00023284"/>
    </source>
</evidence>
<sequence>MAKISPLMIVPPLLFAAFAGMAWWGMKENTGSRELPSTRIGQPAPTVSAGPLGSYPQVTQDTLTTGEVTLVNFWATWCPPCRAEHPKLLEMQTQGLRIVGINVKDSESAARGYLDEEGNPFMALGFDPQGRMAIDWGVTGQPETFIISGDGTVLFRFSGPLVGSDYEQRFLPQLQKALGAS</sequence>
<dbReference type="InterPro" id="IPR013766">
    <property type="entry name" value="Thioredoxin_domain"/>
</dbReference>
<dbReference type="PANTHER" id="PTHR42852:SF6">
    <property type="entry name" value="THIOL:DISULFIDE INTERCHANGE PROTEIN DSBE"/>
    <property type="match status" value="1"/>
</dbReference>
<gene>
    <name evidence="8" type="ORF">VK792_13385</name>
</gene>
<name>A0ABU6HK52_9RHOB</name>
<keyword evidence="6" id="KW-0472">Membrane</keyword>
<evidence type="ECO:0000313" key="9">
    <source>
        <dbReference type="Proteomes" id="UP001348149"/>
    </source>
</evidence>
<proteinExistence type="inferred from homology"/>
<evidence type="ECO:0000256" key="2">
    <source>
        <dbReference type="ARBA" id="ARBA00007758"/>
    </source>
</evidence>
<keyword evidence="9" id="KW-1185">Reference proteome</keyword>
<evidence type="ECO:0000259" key="7">
    <source>
        <dbReference type="PROSITE" id="PS51352"/>
    </source>
</evidence>
<reference evidence="8 9" key="1">
    <citation type="submission" date="2024-01" db="EMBL/GenBank/DDBJ databases">
        <title>Mesobacterium rodlantinim sp. nov., isolated from shallow sea hydrothermal systems off Kueishantao Island.</title>
        <authorList>
            <person name="Su Z."/>
            <person name="Tang K."/>
        </authorList>
    </citation>
    <scope>NUCLEOTIDE SEQUENCE [LARGE SCALE GENOMIC DNA]</scope>
    <source>
        <strain evidence="8 9">TK19101</strain>
    </source>
</reference>
<comment type="subcellular location">
    <subcellularLocation>
        <location evidence="1">Cell envelope</location>
    </subcellularLocation>
</comment>
<evidence type="ECO:0000256" key="6">
    <source>
        <dbReference type="SAM" id="Phobius"/>
    </source>
</evidence>
<dbReference type="PROSITE" id="PS00194">
    <property type="entry name" value="THIOREDOXIN_1"/>
    <property type="match status" value="1"/>
</dbReference>
<comment type="similarity">
    <text evidence="2">Belongs to the thioredoxin family. DsbE subfamily.</text>
</comment>
<keyword evidence="6" id="KW-0812">Transmembrane</keyword>
<dbReference type="Pfam" id="PF08534">
    <property type="entry name" value="Redoxin"/>
    <property type="match status" value="1"/>
</dbReference>
<dbReference type="NCBIfam" id="TIGR00385">
    <property type="entry name" value="dsbE"/>
    <property type="match status" value="1"/>
</dbReference>
<dbReference type="InterPro" id="IPR004799">
    <property type="entry name" value="Periplasmic_diS_OxRdtase_DsbE"/>
</dbReference>
<dbReference type="Proteomes" id="UP001348149">
    <property type="component" value="Unassembled WGS sequence"/>
</dbReference>
<keyword evidence="6" id="KW-1133">Transmembrane helix</keyword>
<dbReference type="EMBL" id="JAYLLH010000019">
    <property type="protein sequence ID" value="MEC3862281.1"/>
    <property type="molecule type" value="Genomic_DNA"/>
</dbReference>
<dbReference type="PROSITE" id="PS51352">
    <property type="entry name" value="THIOREDOXIN_2"/>
    <property type="match status" value="1"/>
</dbReference>
<feature type="domain" description="Thioredoxin" evidence="7">
    <location>
        <begin position="38"/>
        <end position="176"/>
    </location>
</feature>
<evidence type="ECO:0000256" key="1">
    <source>
        <dbReference type="ARBA" id="ARBA00004196"/>
    </source>
</evidence>
<organism evidence="8 9">
    <name type="scientific">Mesobacterium hydrothermale</name>
    <dbReference type="NCBI Taxonomy" id="3111907"/>
    <lineage>
        <taxon>Bacteria</taxon>
        <taxon>Pseudomonadati</taxon>
        <taxon>Pseudomonadota</taxon>
        <taxon>Alphaproteobacteria</taxon>
        <taxon>Rhodobacterales</taxon>
        <taxon>Roseobacteraceae</taxon>
        <taxon>Mesobacterium</taxon>
    </lineage>
</organism>
<evidence type="ECO:0000313" key="8">
    <source>
        <dbReference type="EMBL" id="MEC3862281.1"/>
    </source>
</evidence>